<dbReference type="FunFam" id="3.30.420.150:FF:000001">
    <property type="entry name" value="Guanosine-5'-triphosphate,3'-diphosphate pyrophosphatase"/>
    <property type="match status" value="1"/>
</dbReference>
<keyword evidence="6" id="KW-1185">Reference proteome</keyword>
<dbReference type="InterPro" id="IPR023709">
    <property type="entry name" value="Guo-5TP_3DP_PyrP"/>
</dbReference>
<dbReference type="SUPFAM" id="SSF53067">
    <property type="entry name" value="Actin-like ATPase domain"/>
    <property type="match status" value="2"/>
</dbReference>
<dbReference type="GO" id="GO:0008894">
    <property type="term" value="F:guanosine-5'-triphosphate,3'-diphosphate diphosphatase activity"/>
    <property type="evidence" value="ECO:0007669"/>
    <property type="project" value="UniProtKB-UniRule"/>
</dbReference>
<evidence type="ECO:0000259" key="4">
    <source>
        <dbReference type="Pfam" id="PF21447"/>
    </source>
</evidence>
<dbReference type="InterPro" id="IPR030673">
    <property type="entry name" value="PyroPPase_GppA_Ppx"/>
</dbReference>
<dbReference type="FunFam" id="3.30.420.40:FF:000023">
    <property type="entry name" value="Guanosine-5'-triphosphate,3'-diphosphate pyrophosphatase"/>
    <property type="match status" value="1"/>
</dbReference>
<dbReference type="KEGG" id="asim:FE240_18050"/>
<dbReference type="Gene3D" id="3.30.420.40">
    <property type="match status" value="1"/>
</dbReference>
<keyword evidence="1 2" id="KW-0378">Hydrolase</keyword>
<dbReference type="EMBL" id="CP040449">
    <property type="protein sequence ID" value="QFI56414.1"/>
    <property type="molecule type" value="Genomic_DNA"/>
</dbReference>
<dbReference type="PIRSF" id="PIRSF001267">
    <property type="entry name" value="Pyrophosphatase_GppA_Ppx"/>
    <property type="match status" value="1"/>
</dbReference>
<dbReference type="Pfam" id="PF02541">
    <property type="entry name" value="Ppx-GppA"/>
    <property type="match status" value="1"/>
</dbReference>
<feature type="domain" description="Ppx/GppA phosphatase C-terminal" evidence="4">
    <location>
        <begin position="308"/>
        <end position="480"/>
    </location>
</feature>
<evidence type="ECO:0000259" key="3">
    <source>
        <dbReference type="Pfam" id="PF02541"/>
    </source>
</evidence>
<reference evidence="5 6" key="1">
    <citation type="submission" date="2019-05" db="EMBL/GenBank/DDBJ databases">
        <title>OXA-830, a novel chromosomally encoded expanded-spectrum class D beta-lactamase in Aeromonas simiae.</title>
        <authorList>
            <person name="Zhou W."/>
            <person name="Chen Q."/>
        </authorList>
    </citation>
    <scope>NUCLEOTIDE SEQUENCE [LARGE SCALE GENOMIC DNA]</scope>
    <source>
        <strain evidence="5 6">A6</strain>
    </source>
</reference>
<dbReference type="RefSeq" id="WP_193002828.1">
    <property type="nucleotide sequence ID" value="NZ_CP040449.1"/>
</dbReference>
<proteinExistence type="inferred from homology"/>
<evidence type="ECO:0000313" key="5">
    <source>
        <dbReference type="EMBL" id="QFI56414.1"/>
    </source>
</evidence>
<comment type="pathway">
    <text evidence="2">Purine metabolism; ppGpp biosynthesis; ppGpp from GTP: step 2/2.</text>
</comment>
<dbReference type="PANTHER" id="PTHR30005:SF0">
    <property type="entry name" value="RETROGRADE REGULATION PROTEIN 2"/>
    <property type="match status" value="1"/>
</dbReference>
<dbReference type="Gene3D" id="3.30.420.150">
    <property type="entry name" value="Exopolyphosphatase. Domain 2"/>
    <property type="match status" value="1"/>
</dbReference>
<dbReference type="UniPathway" id="UPA00908">
    <property type="reaction ID" value="UER00885"/>
</dbReference>
<dbReference type="GO" id="GO:0015949">
    <property type="term" value="P:nucleobase-containing small molecule interconversion"/>
    <property type="evidence" value="ECO:0007669"/>
    <property type="project" value="TreeGrafter"/>
</dbReference>
<organism evidence="5 6">
    <name type="scientific">Aeromonas simiae</name>
    <dbReference type="NCBI Taxonomy" id="218936"/>
    <lineage>
        <taxon>Bacteria</taxon>
        <taxon>Pseudomonadati</taxon>
        <taxon>Pseudomonadota</taxon>
        <taxon>Gammaproteobacteria</taxon>
        <taxon>Aeromonadales</taxon>
        <taxon>Aeromonadaceae</taxon>
        <taxon>Aeromonas</taxon>
    </lineage>
</organism>
<evidence type="ECO:0000256" key="1">
    <source>
        <dbReference type="ARBA" id="ARBA00022801"/>
    </source>
</evidence>
<dbReference type="GO" id="GO:0015974">
    <property type="term" value="P:guanosine pentaphosphate catabolic process"/>
    <property type="evidence" value="ECO:0007669"/>
    <property type="project" value="InterPro"/>
</dbReference>
<comment type="function">
    <text evidence="2">Catalyzes the conversion of pppGpp to ppGpp. Guanosine pentaphosphate (pppGpp) is a cytoplasmic signaling molecule which together with ppGpp controls the 'stringent response', an adaptive process that allows bacteria to respond to amino acid starvation, resulting in the coordinated regulation of numerous cellular activities.</text>
</comment>
<gene>
    <name evidence="2 5" type="primary">gppA</name>
    <name evidence="5" type="ORF">FE240_18050</name>
</gene>
<dbReference type="NCBIfam" id="NF008260">
    <property type="entry name" value="PRK11031.1"/>
    <property type="match status" value="1"/>
</dbReference>
<accession>A0A5J6X1D8</accession>
<dbReference type="SUPFAM" id="SSF109604">
    <property type="entry name" value="HD-domain/PDEase-like"/>
    <property type="match status" value="1"/>
</dbReference>
<evidence type="ECO:0000256" key="2">
    <source>
        <dbReference type="HAMAP-Rule" id="MF_01550"/>
    </source>
</evidence>
<dbReference type="AlphaFoldDB" id="A0A5J6X1D8"/>
<dbReference type="EC" id="3.6.1.40" evidence="2"/>
<dbReference type="PANTHER" id="PTHR30005">
    <property type="entry name" value="EXOPOLYPHOSPHATASE"/>
    <property type="match status" value="1"/>
</dbReference>
<dbReference type="Pfam" id="PF21447">
    <property type="entry name" value="Ppx-GppA_III"/>
    <property type="match status" value="1"/>
</dbReference>
<dbReference type="InterPro" id="IPR050273">
    <property type="entry name" value="GppA/Ppx_hydrolase"/>
</dbReference>
<dbReference type="InterPro" id="IPR043129">
    <property type="entry name" value="ATPase_NBD"/>
</dbReference>
<dbReference type="InterPro" id="IPR048950">
    <property type="entry name" value="Ppx_GppA_C"/>
</dbReference>
<dbReference type="InterPro" id="IPR003695">
    <property type="entry name" value="Ppx_GppA_N"/>
</dbReference>
<protein>
    <recommendedName>
        <fullName evidence="2">Guanosine-5'-triphosphate,3'-diphosphate pyrophosphatase</fullName>
        <ecNumber evidence="2">3.6.1.40</ecNumber>
    </recommendedName>
    <alternativeName>
        <fullName evidence="2">Guanosine pentaphosphate phosphohydrolase</fullName>
    </alternativeName>
    <alternativeName>
        <fullName evidence="2">pppGpp-5'-phosphohydrolase</fullName>
    </alternativeName>
</protein>
<dbReference type="GO" id="GO:0015970">
    <property type="term" value="P:guanosine tetraphosphate biosynthetic process"/>
    <property type="evidence" value="ECO:0007669"/>
    <property type="project" value="UniProtKB-UniRule"/>
</dbReference>
<dbReference type="HAMAP" id="MF_01550">
    <property type="entry name" value="GppA"/>
    <property type="match status" value="1"/>
</dbReference>
<sequence>MSSSPLYAAIDLGSNSFHMLVVCEVAGALRTVVKVKRKVRLAAGLDADFRLSRAAMERGWDCLRLFAEQLQDIPPENIRVVGTATLRLASNVDDFLREAERVLKHNIEIISGEEEAKTIYEGVSWTSAGEGNRLVIDIGGASTELVIGEQNEAKLLSSLHMGCVTWLNNHFGDGELSAERFQQAISAAKSVLAKVAADYLALGWKSCVGASGTVQALQEIMLAQGKSEQVTLPKLRELMQQAIACGRLDRLQLEGLNAERLTVFPSGLAILIALFEELGIESMTLAGGALREGLIYGLLGNSHDCDARDRTANSLINRYQLDREHAERVRDTVVEAFGQVQAGWRLSRRYGRPILRYAALLHEIGLCIEYKKAPQHAAYIIDNIDMPGFTPAQKKLLSALLLNQRDDFRLDPLERQGAVTGQQAIQLVRLLRLSIILCMRRTRGTVPNFTFHAEGESLTLTVPKGWLDVHYLRASELRLEVERQQKMGWPTRLQERDQE</sequence>
<comment type="similarity">
    <text evidence="2">Belongs to the GppA/Ppx family. GppA subfamily.</text>
</comment>
<evidence type="ECO:0000313" key="6">
    <source>
        <dbReference type="Proteomes" id="UP000594034"/>
    </source>
</evidence>
<feature type="domain" description="Ppx/GppA phosphatase N-terminal" evidence="3">
    <location>
        <begin position="21"/>
        <end position="300"/>
    </location>
</feature>
<dbReference type="Gene3D" id="1.10.3210.10">
    <property type="entry name" value="Hypothetical protein af1432"/>
    <property type="match status" value="1"/>
</dbReference>
<dbReference type="Proteomes" id="UP000594034">
    <property type="component" value="Chromosome"/>
</dbReference>
<comment type="catalytic activity">
    <reaction evidence="2">
        <text>guanosine 3'-diphosphate 5'-triphosphate + H2O = guanosine 3',5'-bis(diphosphate) + phosphate + H(+)</text>
        <dbReference type="Rhea" id="RHEA:13073"/>
        <dbReference type="ChEBI" id="CHEBI:15377"/>
        <dbReference type="ChEBI" id="CHEBI:15378"/>
        <dbReference type="ChEBI" id="CHEBI:43474"/>
        <dbReference type="ChEBI" id="CHEBI:77828"/>
        <dbReference type="ChEBI" id="CHEBI:142410"/>
        <dbReference type="EC" id="3.6.1.40"/>
    </reaction>
</comment>
<name>A0A5J6X1D8_9GAMM</name>